<keyword evidence="2" id="KW-1185">Reference proteome</keyword>
<sequence>MWDSLIVTAYFQSRYAIARETPQRGNITTLTIFHVFETRRTTIPQSKPLPSDLM</sequence>
<gene>
    <name evidence="1" type="ORF">FMOSSE_LOCUS5507</name>
</gene>
<organism evidence="1 2">
    <name type="scientific">Funneliformis mosseae</name>
    <name type="common">Endomycorrhizal fungus</name>
    <name type="synonym">Glomus mosseae</name>
    <dbReference type="NCBI Taxonomy" id="27381"/>
    <lineage>
        <taxon>Eukaryota</taxon>
        <taxon>Fungi</taxon>
        <taxon>Fungi incertae sedis</taxon>
        <taxon>Mucoromycota</taxon>
        <taxon>Glomeromycotina</taxon>
        <taxon>Glomeromycetes</taxon>
        <taxon>Glomerales</taxon>
        <taxon>Glomeraceae</taxon>
        <taxon>Funneliformis</taxon>
    </lineage>
</organism>
<dbReference type="EMBL" id="CAJVPP010001048">
    <property type="protein sequence ID" value="CAG8530951.1"/>
    <property type="molecule type" value="Genomic_DNA"/>
</dbReference>
<evidence type="ECO:0000313" key="2">
    <source>
        <dbReference type="Proteomes" id="UP000789375"/>
    </source>
</evidence>
<accession>A0A9N9AHQ7</accession>
<dbReference type="Proteomes" id="UP000789375">
    <property type="component" value="Unassembled WGS sequence"/>
</dbReference>
<comment type="caution">
    <text evidence="1">The sequence shown here is derived from an EMBL/GenBank/DDBJ whole genome shotgun (WGS) entry which is preliminary data.</text>
</comment>
<evidence type="ECO:0000313" key="1">
    <source>
        <dbReference type="EMBL" id="CAG8530951.1"/>
    </source>
</evidence>
<proteinExistence type="predicted"/>
<reference evidence="1" key="1">
    <citation type="submission" date="2021-06" db="EMBL/GenBank/DDBJ databases">
        <authorList>
            <person name="Kallberg Y."/>
            <person name="Tangrot J."/>
            <person name="Rosling A."/>
        </authorList>
    </citation>
    <scope>NUCLEOTIDE SEQUENCE</scope>
    <source>
        <strain evidence="1">87-6 pot B 2015</strain>
    </source>
</reference>
<protein>
    <submittedName>
        <fullName evidence="1">8294_t:CDS:1</fullName>
    </submittedName>
</protein>
<name>A0A9N9AHQ7_FUNMO</name>
<dbReference type="AlphaFoldDB" id="A0A9N9AHQ7"/>